<dbReference type="InterPro" id="IPR036388">
    <property type="entry name" value="WH-like_DNA-bd_sf"/>
</dbReference>
<dbReference type="Proteomes" id="UP000002524">
    <property type="component" value="Chromosome 2"/>
</dbReference>
<dbReference type="PANTHER" id="PTHR33221">
    <property type="entry name" value="WINGED HELIX-TURN-HELIX TRANSCRIPTIONAL REGULATOR, RRF2 FAMILY"/>
    <property type="match status" value="1"/>
</dbReference>
<name>Q9RYR6_DEIRA</name>
<proteinExistence type="predicted"/>
<organism evidence="1 2">
    <name type="scientific">Deinococcus radiodurans (strain ATCC 13939 / DSM 20539 / JCM 16871 / CCUG 27074 / LMG 4051 / NBRC 15346 / NCIMB 9279 / VKM B-1422 / R1)</name>
    <dbReference type="NCBI Taxonomy" id="243230"/>
    <lineage>
        <taxon>Bacteria</taxon>
        <taxon>Thermotogati</taxon>
        <taxon>Deinococcota</taxon>
        <taxon>Deinococci</taxon>
        <taxon>Deinococcales</taxon>
        <taxon>Deinococcaceae</taxon>
        <taxon>Deinococcus</taxon>
    </lineage>
</organism>
<dbReference type="GO" id="GO:0005829">
    <property type="term" value="C:cytosol"/>
    <property type="evidence" value="ECO:0000318"/>
    <property type="project" value="GO_Central"/>
</dbReference>
<dbReference type="PATRIC" id="fig|243230.17.peg.3132"/>
<dbReference type="NCBIfam" id="TIGR00738">
    <property type="entry name" value="rrf2_super"/>
    <property type="match status" value="1"/>
</dbReference>
<evidence type="ECO:0000313" key="1">
    <source>
        <dbReference type="EMBL" id="AAF12395.1"/>
    </source>
</evidence>
<dbReference type="eggNOG" id="COG1959">
    <property type="taxonomic scope" value="Bacteria"/>
</dbReference>
<protein>
    <recommendedName>
        <fullName evidence="3">Rrf2 family transcriptional regulator</fullName>
    </recommendedName>
</protein>
<dbReference type="OrthoDB" id="9808360at2"/>
<dbReference type="KEGG" id="dra:DR_A0242"/>
<dbReference type="EMBL" id="AE001825">
    <property type="protein sequence ID" value="AAF12395.1"/>
    <property type="molecule type" value="Genomic_DNA"/>
</dbReference>
<dbReference type="PROSITE" id="PS01332">
    <property type="entry name" value="HTH_RRF2_1"/>
    <property type="match status" value="1"/>
</dbReference>
<dbReference type="STRING" id="243230.DR_A0242"/>
<dbReference type="GO" id="GO:0006355">
    <property type="term" value="P:regulation of DNA-templated transcription"/>
    <property type="evidence" value="ECO:0000318"/>
    <property type="project" value="GO_Central"/>
</dbReference>
<dbReference type="PIR" id="C75577">
    <property type="entry name" value="C75577"/>
</dbReference>
<dbReference type="EnsemblBacteria" id="AAF12395">
    <property type="protein sequence ID" value="AAF12395"/>
    <property type="gene ID" value="DR_A0242"/>
</dbReference>
<dbReference type="InParanoid" id="Q9RYR6"/>
<evidence type="ECO:0000313" key="2">
    <source>
        <dbReference type="Proteomes" id="UP000002524"/>
    </source>
</evidence>
<dbReference type="InterPro" id="IPR000944">
    <property type="entry name" value="Tscrpt_reg_Rrf2"/>
</dbReference>
<dbReference type="HOGENOM" id="CLU_107144_1_4_0"/>
<evidence type="ECO:0008006" key="3">
    <source>
        <dbReference type="Google" id="ProtNLM"/>
    </source>
</evidence>
<dbReference type="FunFam" id="1.10.10.10:FF:000897">
    <property type="entry name" value="Transcriptional regulator, BadM/Rrf2 family"/>
    <property type="match status" value="1"/>
</dbReference>
<dbReference type="PROSITE" id="PS51197">
    <property type="entry name" value="HTH_RRF2_2"/>
    <property type="match status" value="1"/>
</dbReference>
<dbReference type="InterPro" id="IPR030489">
    <property type="entry name" value="TR_Rrf2-type_CS"/>
</dbReference>
<gene>
    <name evidence="1" type="ordered locus">DR_A0242</name>
</gene>
<keyword evidence="2" id="KW-1185">Reference proteome</keyword>
<dbReference type="SUPFAM" id="SSF46785">
    <property type="entry name" value="Winged helix' DNA-binding domain"/>
    <property type="match status" value="1"/>
</dbReference>
<dbReference type="InterPro" id="IPR036390">
    <property type="entry name" value="WH_DNA-bd_sf"/>
</dbReference>
<dbReference type="GO" id="GO:0003700">
    <property type="term" value="F:DNA-binding transcription factor activity"/>
    <property type="evidence" value="ECO:0000318"/>
    <property type="project" value="GO_Central"/>
</dbReference>
<sequence length="149" mass="16261">MGRPDSVGRGEEKRMFSQTAEYALRATVMLAEQGRALSAAELARLSEVPPPYLFKVMGQLVRAGVVTAQRGKNGGYRLGRAAGDITVLEVVNAVDPLPRIRHCPLGKPEHERALCPLHRQLDETYAQIEATLGSRSLAEMTDIPANRTP</sequence>
<dbReference type="PaxDb" id="243230-DR_A0242"/>
<dbReference type="AlphaFoldDB" id="Q9RYR6"/>
<accession>Q9RYR6</accession>
<dbReference type="Pfam" id="PF02082">
    <property type="entry name" value="Rrf2"/>
    <property type="match status" value="1"/>
</dbReference>
<dbReference type="PANTHER" id="PTHR33221:SF13">
    <property type="entry name" value="TRANSCRIPTIONAL REGULATOR-RELATED"/>
    <property type="match status" value="1"/>
</dbReference>
<reference evidence="1 2" key="1">
    <citation type="journal article" date="1999" name="Science">
        <title>Genome sequence of the radioresistant bacterium Deinococcus radiodurans R1.</title>
        <authorList>
            <person name="White O."/>
            <person name="Eisen J.A."/>
            <person name="Heidelberg J.F."/>
            <person name="Hickey E.K."/>
            <person name="Peterson J.D."/>
            <person name="Dodson R.J."/>
            <person name="Haft D.H."/>
            <person name="Gwinn M.L."/>
            <person name="Nelson W.C."/>
            <person name="Richardson D.L."/>
            <person name="Moffat K.S."/>
            <person name="Qin H."/>
            <person name="Jiang L."/>
            <person name="Pamphile W."/>
            <person name="Crosby M."/>
            <person name="Shen M."/>
            <person name="Vamathevan J.J."/>
            <person name="Lam P."/>
            <person name="McDonald L."/>
            <person name="Utterback T."/>
            <person name="Zalewski C."/>
            <person name="Makarova K.S."/>
            <person name="Aravind L."/>
            <person name="Daly M.J."/>
            <person name="Minton K.W."/>
            <person name="Fleischmann R.D."/>
            <person name="Ketchum K.A."/>
            <person name="Nelson K.E."/>
            <person name="Salzberg S."/>
            <person name="Smith H.O."/>
            <person name="Venter J.C."/>
            <person name="Fraser C.M."/>
        </authorList>
    </citation>
    <scope>NUCLEOTIDE SEQUENCE [LARGE SCALE GENOMIC DNA]</scope>
    <source>
        <strain evidence="2">ATCC 13939 / DSM 20539 / JCM 16871 / LMG 4051 / NBRC 15346 / NCIMB 9279 / R1 / VKM B-1422</strain>
    </source>
</reference>
<dbReference type="Gene3D" id="1.10.10.10">
    <property type="entry name" value="Winged helix-like DNA-binding domain superfamily/Winged helix DNA-binding domain"/>
    <property type="match status" value="1"/>
</dbReference>